<accession>A0A831WZ39</accession>
<dbReference type="AlphaFoldDB" id="A0A831WZ39"/>
<gene>
    <name evidence="1" type="ORF">ENP34_08240</name>
</gene>
<proteinExistence type="predicted"/>
<comment type="caution">
    <text evidence="1">The sequence shown here is derived from an EMBL/GenBank/DDBJ whole genome shotgun (WGS) entry which is preliminary data.</text>
</comment>
<organism evidence="1">
    <name type="scientific">Thermorudis peleae</name>
    <dbReference type="NCBI Taxonomy" id="1382356"/>
    <lineage>
        <taxon>Bacteria</taxon>
        <taxon>Pseudomonadati</taxon>
        <taxon>Thermomicrobiota</taxon>
        <taxon>Thermomicrobia</taxon>
        <taxon>Thermomicrobia incertae sedis</taxon>
        <taxon>Thermorudis</taxon>
    </lineage>
</organism>
<reference evidence="1" key="1">
    <citation type="journal article" date="2020" name="mSystems">
        <title>Genome- and Community-Level Interaction Insights into Carbon Utilization and Element Cycling Functions of Hydrothermarchaeota in Hydrothermal Sediment.</title>
        <authorList>
            <person name="Zhou Z."/>
            <person name="Liu Y."/>
            <person name="Xu W."/>
            <person name="Pan J."/>
            <person name="Luo Z.H."/>
            <person name="Li M."/>
        </authorList>
    </citation>
    <scope>NUCLEOTIDE SEQUENCE [LARGE SCALE GENOMIC DNA]</scope>
    <source>
        <strain evidence="1">SpSt-210</strain>
    </source>
</reference>
<dbReference type="EMBL" id="DSIY01000197">
    <property type="protein sequence ID" value="HEG91418.1"/>
    <property type="molecule type" value="Genomic_DNA"/>
</dbReference>
<name>A0A831WZ39_9BACT</name>
<protein>
    <submittedName>
        <fullName evidence="1">Uncharacterized protein</fullName>
    </submittedName>
</protein>
<sequence length="64" mass="7156">MTAERAAALFSHPGVCKIALCTTFTHVNEYETQAAKCEITGRRRDRVFAYDAYLSILNEGAEPF</sequence>
<evidence type="ECO:0000313" key="1">
    <source>
        <dbReference type="EMBL" id="HEG91418.1"/>
    </source>
</evidence>